<gene>
    <name evidence="4" type="ORF">FCS05_11375</name>
    <name evidence="3" type="ORF">HNQ10_001910</name>
</gene>
<dbReference type="SUPFAM" id="SSF63829">
    <property type="entry name" value="Calcium-dependent phosphotriesterase"/>
    <property type="match status" value="1"/>
</dbReference>
<dbReference type="EMBL" id="JACHFV010000006">
    <property type="protein sequence ID" value="MBB5295084.1"/>
    <property type="molecule type" value="Genomic_DNA"/>
</dbReference>
<accession>A0AAJ5F2R1</accession>
<name>A0AAJ5F2R1_9DEIO</name>
<dbReference type="InterPro" id="IPR011042">
    <property type="entry name" value="6-blade_b-propeller_TolB-like"/>
</dbReference>
<dbReference type="EMBL" id="VBRC01000007">
    <property type="protein sequence ID" value="TLK26586.1"/>
    <property type="molecule type" value="Genomic_DNA"/>
</dbReference>
<dbReference type="Proteomes" id="UP000308000">
    <property type="component" value="Unassembled WGS sequence"/>
</dbReference>
<organism evidence="4 5">
    <name type="scientific">Deinococcus metallilatus</name>
    <dbReference type="NCBI Taxonomy" id="1211322"/>
    <lineage>
        <taxon>Bacteria</taxon>
        <taxon>Thermotogati</taxon>
        <taxon>Deinococcota</taxon>
        <taxon>Deinococci</taxon>
        <taxon>Deinococcales</taxon>
        <taxon>Deinococcaceae</taxon>
        <taxon>Deinococcus</taxon>
    </lineage>
</organism>
<feature type="region of interest" description="Disordered" evidence="1">
    <location>
        <begin position="337"/>
        <end position="392"/>
    </location>
</feature>
<reference evidence="4 5" key="1">
    <citation type="submission" date="2019-04" db="EMBL/GenBank/DDBJ databases">
        <title>Deinococcus metalilatus MA1002 mutant No.5.</title>
        <authorList>
            <person name="Park W."/>
            <person name="Park C."/>
        </authorList>
    </citation>
    <scope>NUCLEOTIDE SEQUENCE [LARGE SCALE GENOMIC DNA]</scope>
    <source>
        <strain evidence="4 5">MA1002-m5</strain>
    </source>
</reference>
<keyword evidence="2" id="KW-0732">Signal</keyword>
<feature type="chain" id="PRO_5042537225" evidence="2">
    <location>
        <begin position="20"/>
        <end position="959"/>
    </location>
</feature>
<feature type="signal peptide" evidence="2">
    <location>
        <begin position="1"/>
        <end position="19"/>
    </location>
</feature>
<dbReference type="Proteomes" id="UP000536909">
    <property type="component" value="Unassembled WGS sequence"/>
</dbReference>
<dbReference type="InterPro" id="IPR013783">
    <property type="entry name" value="Ig-like_fold"/>
</dbReference>
<dbReference type="Gene3D" id="2.120.10.30">
    <property type="entry name" value="TolB, C-terminal domain"/>
    <property type="match status" value="1"/>
</dbReference>
<reference evidence="3 6" key="2">
    <citation type="submission" date="2020-08" db="EMBL/GenBank/DDBJ databases">
        <title>Genomic Encyclopedia of Type Strains, Phase IV (KMG-IV): sequencing the most valuable type-strain genomes for metagenomic binning, comparative biology and taxonomic classification.</title>
        <authorList>
            <person name="Goeker M."/>
        </authorList>
    </citation>
    <scope>NUCLEOTIDE SEQUENCE [LARGE SCALE GENOMIC DNA]</scope>
    <source>
        <strain evidence="3 6">DSM 105434</strain>
    </source>
</reference>
<evidence type="ECO:0000313" key="5">
    <source>
        <dbReference type="Proteomes" id="UP000308000"/>
    </source>
</evidence>
<evidence type="ECO:0000256" key="1">
    <source>
        <dbReference type="SAM" id="MobiDB-lite"/>
    </source>
</evidence>
<dbReference type="Gene3D" id="2.60.40.10">
    <property type="entry name" value="Immunoglobulins"/>
    <property type="match status" value="1"/>
</dbReference>
<sequence>MKKRLSLSAMLGLTALLSACSGGDITPSTTHTLTVKLEGVTSAPVTVTNTTTNTQVFSGTLESGKTFSSLKAGDVFKVEGGTVNGFTAPNMQTVTLDADKTVTLTYRVAAPPLKASVVEGILSPYRLGAGDIYAYAPFLEDSLAQGKVSANGSFSLSLPTTLPPEALFTLTDPSDTSCLAQPTVVPSSAQFVYTDLYPVGIAGNLVGFGEEIVDGGAADGSGRSDLLRFYASAASRVTGEFSCGDVTSSFDLDLKAGWNIVQRTVTKVSAGEITAQMFRMFAGGTVTQAFTSLQTQQRFNVQLNSNSLTVNRGESGTLDTAITVPDGTTGTVQVELLDPPPGVSLTTSSLPVNGGGSSQRASSLPRRLPQTLKAASSPTHQGGRGSAVSPSSLIAPQTVGSAAITIQTSADTPRTNTAYKSPHLLRLRFTYGQDRVEATTYLSVNAPGVRTELRDGYYSTSGITLGAGDTASLTAIVTPEGGLTGEVRLSMSDPVTGISGEGGPVTLGSNGESVPFKITVPRGTAPGTYALPVQATHAAGKETVATLNVKVAAPALRVSAPAATVYGGETVSLPVTLESQYGFEGAVTVSAADLPAGVTATPVNVTVPRGGAASATLTLTGAENLGTLPSREITLNVQGTNLAARGTTTLTLRPKRLSLGQVNVVTTTAARGGGFWFTSQPYDQSGAGARLARFDGTKVVDEVALPVSGSFNSWRLVTAPNGDVWGLQTSGEKAFRYAGGQLQSWDVNLGSSPQIAADNQNRLWFVGYQTSSADYSLMRLDAGSGKVEAVVRQGFTSNSGSAPLVRNADGTALFLYDSSNARLLQIDTASGTTSARPLPGLNMITALAVDAGGTPWVYGRSSDFSTRVARVNSDGTTTLFNFYAGSNDLPETFGFDEQGLLWSGSGGQIKAFNPQIGQVERTIDLGYGSSNRTALNLPGGLWTIWADSTARTSYSSLNR</sequence>
<dbReference type="PROSITE" id="PS51257">
    <property type="entry name" value="PROKAR_LIPOPROTEIN"/>
    <property type="match status" value="1"/>
</dbReference>
<evidence type="ECO:0000256" key="2">
    <source>
        <dbReference type="SAM" id="SignalP"/>
    </source>
</evidence>
<evidence type="ECO:0000313" key="4">
    <source>
        <dbReference type="EMBL" id="TLK26586.1"/>
    </source>
</evidence>
<evidence type="ECO:0000313" key="3">
    <source>
        <dbReference type="EMBL" id="MBB5295084.1"/>
    </source>
</evidence>
<keyword evidence="6" id="KW-1185">Reference proteome</keyword>
<comment type="caution">
    <text evidence="4">The sequence shown here is derived from an EMBL/GenBank/DDBJ whole genome shotgun (WGS) entry which is preliminary data.</text>
</comment>
<evidence type="ECO:0000313" key="6">
    <source>
        <dbReference type="Proteomes" id="UP000536909"/>
    </source>
</evidence>
<protein>
    <submittedName>
        <fullName evidence="4">Uncharacterized protein</fullName>
    </submittedName>
</protein>
<dbReference type="AlphaFoldDB" id="A0AAJ5F2R1"/>
<proteinExistence type="predicted"/>
<dbReference type="RefSeq" id="WP_129119008.1">
    <property type="nucleotide sequence ID" value="NZ_BSUI01000010.1"/>
</dbReference>